<name>A0AAD5L248_9CRUS</name>
<reference evidence="1 2" key="1">
    <citation type="submission" date="2022-05" db="EMBL/GenBank/DDBJ databases">
        <title>A multi-omics perspective on studying reproductive biology in Daphnia sinensis.</title>
        <authorList>
            <person name="Jia J."/>
        </authorList>
    </citation>
    <scope>NUCLEOTIDE SEQUENCE [LARGE SCALE GENOMIC DNA]</scope>
    <source>
        <strain evidence="1 2">WSL</strain>
    </source>
</reference>
<protein>
    <submittedName>
        <fullName evidence="1">Uncharacterized protein</fullName>
    </submittedName>
</protein>
<proteinExistence type="predicted"/>
<accession>A0AAD5L248</accession>
<sequence>MAKLLRNAISARNEVCDVDLKFVTKNWKRHVFDWISLCRCVGNARAAFRVRVIYNLLTRGKYKHVVRSHAFRLNTGNYNQHTAFGLSLILYGCLTKHIAPALRTFLIDTKRRPLSTTYDVFKNLKYLIAEQEVNIDYLATGGNARNDSALLKLCMKARHMTCHGFNSRIFDQWHNYLQGWIELMDIIDANEASAEMQQILDQLVYCKLHGAKIRSASILYWLTNSPNPTPNL</sequence>
<dbReference type="Proteomes" id="UP000820818">
    <property type="component" value="Linkage Group LG2"/>
</dbReference>
<dbReference type="EMBL" id="WJBH02000002">
    <property type="protein sequence ID" value="KAI9563889.1"/>
    <property type="molecule type" value="Genomic_DNA"/>
</dbReference>
<evidence type="ECO:0000313" key="1">
    <source>
        <dbReference type="EMBL" id="KAI9563889.1"/>
    </source>
</evidence>
<dbReference type="AlphaFoldDB" id="A0AAD5L248"/>
<evidence type="ECO:0000313" key="2">
    <source>
        <dbReference type="Proteomes" id="UP000820818"/>
    </source>
</evidence>
<organism evidence="1 2">
    <name type="scientific">Daphnia sinensis</name>
    <dbReference type="NCBI Taxonomy" id="1820382"/>
    <lineage>
        <taxon>Eukaryota</taxon>
        <taxon>Metazoa</taxon>
        <taxon>Ecdysozoa</taxon>
        <taxon>Arthropoda</taxon>
        <taxon>Crustacea</taxon>
        <taxon>Branchiopoda</taxon>
        <taxon>Diplostraca</taxon>
        <taxon>Cladocera</taxon>
        <taxon>Anomopoda</taxon>
        <taxon>Daphniidae</taxon>
        <taxon>Daphnia</taxon>
        <taxon>Daphnia similis group</taxon>
    </lineage>
</organism>
<comment type="caution">
    <text evidence="1">The sequence shown here is derived from an EMBL/GenBank/DDBJ whole genome shotgun (WGS) entry which is preliminary data.</text>
</comment>
<gene>
    <name evidence="1" type="ORF">GHT06_011357</name>
</gene>
<keyword evidence="2" id="KW-1185">Reference proteome</keyword>